<evidence type="ECO:0000313" key="9">
    <source>
        <dbReference type="Proteomes" id="UP000235036"/>
    </source>
</evidence>
<gene>
    <name evidence="8" type="ORF">CEN44_14370</name>
</gene>
<keyword evidence="2" id="KW-0328">Glycosyltransferase</keyword>
<evidence type="ECO:0000256" key="2">
    <source>
        <dbReference type="ARBA" id="ARBA00022676"/>
    </source>
</evidence>
<comment type="caution">
    <text evidence="8">The sequence shown here is derived from an EMBL/GenBank/DDBJ whole genome shotgun (WGS) entry which is preliminary data.</text>
</comment>
<dbReference type="PANTHER" id="PTHR12726">
    <property type="entry name" value="CERAMIDE GLUCOSYLTRANSFERASE"/>
    <property type="match status" value="1"/>
</dbReference>
<feature type="transmembrane region" description="Helical" evidence="7">
    <location>
        <begin position="167"/>
        <end position="192"/>
    </location>
</feature>
<reference evidence="8 9" key="1">
    <citation type="submission" date="2017-08" db="EMBL/GenBank/DDBJ databases">
        <title>Genomes of Fischerella (Mastigocladus) sp. strains.</title>
        <authorList>
            <person name="Miller S.R."/>
        </authorList>
    </citation>
    <scope>NUCLEOTIDE SEQUENCE [LARGE SCALE GENOMIC DNA]</scope>
    <source>
        <strain evidence="8 9">CCMEE 5323</strain>
    </source>
</reference>
<feature type="transmembrane region" description="Helical" evidence="7">
    <location>
        <begin position="122"/>
        <end position="146"/>
    </location>
</feature>
<evidence type="ECO:0000256" key="4">
    <source>
        <dbReference type="ARBA" id="ARBA00022692"/>
    </source>
</evidence>
<feature type="transmembrane region" description="Helical" evidence="7">
    <location>
        <begin position="92"/>
        <end position="116"/>
    </location>
</feature>
<evidence type="ECO:0000256" key="7">
    <source>
        <dbReference type="SAM" id="Phobius"/>
    </source>
</evidence>
<name>A0A2N6K226_FISMU</name>
<evidence type="ECO:0000256" key="3">
    <source>
        <dbReference type="ARBA" id="ARBA00022679"/>
    </source>
</evidence>
<evidence type="ECO:0000313" key="8">
    <source>
        <dbReference type="EMBL" id="PLZ88903.1"/>
    </source>
</evidence>
<keyword evidence="9" id="KW-1185">Reference proteome</keyword>
<keyword evidence="4 7" id="KW-0812">Transmembrane</keyword>
<dbReference type="InterPro" id="IPR025993">
    <property type="entry name" value="Ceramide_glucosylTrfase"/>
</dbReference>
<dbReference type="AlphaFoldDB" id="A0A2N6K226"/>
<dbReference type="GO" id="GO:0016020">
    <property type="term" value="C:membrane"/>
    <property type="evidence" value="ECO:0007669"/>
    <property type="project" value="UniProtKB-SubCell"/>
</dbReference>
<proteinExistence type="predicted"/>
<evidence type="ECO:0000256" key="6">
    <source>
        <dbReference type="ARBA" id="ARBA00023136"/>
    </source>
</evidence>
<organism evidence="8 9">
    <name type="scientific">Fischerella muscicola CCMEE 5323</name>
    <dbReference type="NCBI Taxonomy" id="2019572"/>
    <lineage>
        <taxon>Bacteria</taxon>
        <taxon>Bacillati</taxon>
        <taxon>Cyanobacteriota</taxon>
        <taxon>Cyanophyceae</taxon>
        <taxon>Nostocales</taxon>
        <taxon>Hapalosiphonaceae</taxon>
        <taxon>Fischerella</taxon>
    </lineage>
</organism>
<accession>A0A2N6K226</accession>
<evidence type="ECO:0000256" key="1">
    <source>
        <dbReference type="ARBA" id="ARBA00004141"/>
    </source>
</evidence>
<keyword evidence="5 7" id="KW-1133">Transmembrane helix</keyword>
<dbReference type="EMBL" id="NRQW01000313">
    <property type="protein sequence ID" value="PLZ88903.1"/>
    <property type="molecule type" value="Genomic_DNA"/>
</dbReference>
<evidence type="ECO:0000256" key="5">
    <source>
        <dbReference type="ARBA" id="ARBA00022989"/>
    </source>
</evidence>
<dbReference type="GO" id="GO:0008120">
    <property type="term" value="F:ceramide glucosyltransferase activity"/>
    <property type="evidence" value="ECO:0007669"/>
    <property type="project" value="TreeGrafter"/>
</dbReference>
<keyword evidence="6 7" id="KW-0472">Membrane</keyword>
<dbReference type="Proteomes" id="UP000235036">
    <property type="component" value="Unassembled WGS sequence"/>
</dbReference>
<protein>
    <submittedName>
        <fullName evidence="8">Glycosyl transferase family 2</fullName>
    </submittedName>
</protein>
<dbReference type="PANTHER" id="PTHR12726:SF0">
    <property type="entry name" value="CERAMIDE GLUCOSYLTRANSFERASE"/>
    <property type="match status" value="1"/>
</dbReference>
<sequence>AVAVVFMCIQQAPWGGSIAMKLSVLRRSGLLEIWTQSISVDTPILGALQAMGLNAKFVPTLMMPNREECNLARCLRFITRQLLSTRLYNPQWLLIVAQVFTSTLAVVLTIVLLLIALSNGNIGTALGIAGGFASYILAIAVQLVLVEQVVRRVIRARGESTTPFSALMMAKTLVAIPLTQLVYAITVVSAILTQKVEWRGISYQIKGPWNIRLIEYQPYELSRQPIDANISL</sequence>
<dbReference type="GO" id="GO:0006679">
    <property type="term" value="P:glucosylceramide biosynthetic process"/>
    <property type="evidence" value="ECO:0007669"/>
    <property type="project" value="TreeGrafter"/>
</dbReference>
<feature type="non-terminal residue" evidence="8">
    <location>
        <position position="1"/>
    </location>
</feature>
<keyword evidence="3 8" id="KW-0808">Transferase</keyword>
<comment type="subcellular location">
    <subcellularLocation>
        <location evidence="1">Membrane</location>
        <topology evidence="1">Multi-pass membrane protein</topology>
    </subcellularLocation>
</comment>